<dbReference type="STRING" id="660518.SAMN05216218_101377"/>
<dbReference type="PANTHER" id="PTHR42964:SF1">
    <property type="entry name" value="POLYKETIDE BIOSYNTHESIS ENOYL-COA HYDRATASE PKSH-RELATED"/>
    <property type="match status" value="1"/>
</dbReference>
<sequence length="268" mass="28780">MEDQELSNEALDVSVSDDGFVVRATIDRPEERNSLNEPVILGLLDAIQFADESEARVFVLRGAGGTFCSGGDLSEMSGVIGQGSEAYREQFSSLSAIVQEMVDASVLTVAAVEGYCLAGGLGLASACEFVVARDDAEFGTPEVNVGLFPAQAMAPIMRSVDQKAGLKLLFTGEHVTAEEAAEMGLVTELAPEGEFEATLNDLVDQLVNNSPVLIEVGKEAYYTQRDMGFQEALSYLKEIITVVAMSDATEEGINAFLMDDDPEWEVRQ</sequence>
<dbReference type="SUPFAM" id="SSF52096">
    <property type="entry name" value="ClpP/crotonase"/>
    <property type="match status" value="1"/>
</dbReference>
<gene>
    <name evidence="2" type="ORF">SAMN05216218_101377</name>
</gene>
<dbReference type="Proteomes" id="UP000199076">
    <property type="component" value="Unassembled WGS sequence"/>
</dbReference>
<dbReference type="Gene3D" id="1.10.12.10">
    <property type="entry name" value="Lyase 2-enoyl-coa Hydratase, Chain A, domain 2"/>
    <property type="match status" value="1"/>
</dbReference>
<dbReference type="InterPro" id="IPR014748">
    <property type="entry name" value="Enoyl-CoA_hydra_C"/>
</dbReference>
<dbReference type="Pfam" id="PF00378">
    <property type="entry name" value="ECH_1"/>
    <property type="match status" value="1"/>
</dbReference>
<dbReference type="EMBL" id="FNBK01000001">
    <property type="protein sequence ID" value="SDE80134.1"/>
    <property type="molecule type" value="Genomic_DNA"/>
</dbReference>
<dbReference type="InterPro" id="IPR029045">
    <property type="entry name" value="ClpP/crotonase-like_dom_sf"/>
</dbReference>
<dbReference type="OrthoDB" id="27846at2157"/>
<organism evidence="2 3">
    <name type="scientific">Halorientalis regularis</name>
    <dbReference type="NCBI Taxonomy" id="660518"/>
    <lineage>
        <taxon>Archaea</taxon>
        <taxon>Methanobacteriati</taxon>
        <taxon>Methanobacteriota</taxon>
        <taxon>Stenosarchaea group</taxon>
        <taxon>Halobacteria</taxon>
        <taxon>Halobacteriales</taxon>
        <taxon>Haloarculaceae</taxon>
        <taxon>Halorientalis</taxon>
    </lineage>
</organism>
<protein>
    <submittedName>
        <fullName evidence="2">Enoyl-CoA hydratase/carnithine racemase</fullName>
    </submittedName>
</protein>
<dbReference type="InterPro" id="IPR001753">
    <property type="entry name" value="Enoyl-CoA_hydra/iso"/>
</dbReference>
<dbReference type="RefSeq" id="WP_092687195.1">
    <property type="nucleotide sequence ID" value="NZ_FNBK01000001.1"/>
</dbReference>
<keyword evidence="3" id="KW-1185">Reference proteome</keyword>
<dbReference type="Gene3D" id="3.90.226.10">
    <property type="entry name" value="2-enoyl-CoA Hydratase, Chain A, domain 1"/>
    <property type="match status" value="1"/>
</dbReference>
<evidence type="ECO:0000256" key="1">
    <source>
        <dbReference type="ARBA" id="ARBA00005254"/>
    </source>
</evidence>
<evidence type="ECO:0000313" key="2">
    <source>
        <dbReference type="EMBL" id="SDE80134.1"/>
    </source>
</evidence>
<dbReference type="AlphaFoldDB" id="A0A1G7FW76"/>
<dbReference type="InterPro" id="IPR051683">
    <property type="entry name" value="Enoyl-CoA_Hydratase/Isomerase"/>
</dbReference>
<proteinExistence type="inferred from homology"/>
<evidence type="ECO:0000313" key="3">
    <source>
        <dbReference type="Proteomes" id="UP000199076"/>
    </source>
</evidence>
<accession>A0A1G7FW76</accession>
<reference evidence="3" key="1">
    <citation type="submission" date="2016-10" db="EMBL/GenBank/DDBJ databases">
        <authorList>
            <person name="Varghese N."/>
            <person name="Submissions S."/>
        </authorList>
    </citation>
    <scope>NUCLEOTIDE SEQUENCE [LARGE SCALE GENOMIC DNA]</scope>
    <source>
        <strain evidence="3">IBRC-M 10760</strain>
    </source>
</reference>
<dbReference type="PANTHER" id="PTHR42964">
    <property type="entry name" value="ENOYL-COA HYDRATASE"/>
    <property type="match status" value="1"/>
</dbReference>
<comment type="similarity">
    <text evidence="1">Belongs to the enoyl-CoA hydratase/isomerase family.</text>
</comment>
<dbReference type="CDD" id="cd06558">
    <property type="entry name" value="crotonase-like"/>
    <property type="match status" value="1"/>
</dbReference>
<name>A0A1G7FW76_9EURY</name>